<feature type="domain" description="NAD-dependent epimerase/dehydratase" evidence="1">
    <location>
        <begin position="3"/>
        <end position="225"/>
    </location>
</feature>
<proteinExistence type="predicted"/>
<sequence length="299" mass="32259">MRVLVTGASGFIGRNVVAQLERQGVDVVAASRRPLVSNPAVRFEPIDLLTPGASADLVSRVRPTHLIHLAWNAIPRKFWSASDNLDWAAATFALSRAFVDAGGVRAVMAGSCAEYDWTGIGRLHENSGIAPATLYGKVKDATRRAVCAFGEESGLPVAWGRVFWLYGPGEAADRLVSDVASALARRHQINTTEGRQQRDFLHVEDVASAFIAALHHTHCGPFNIGSGSPVAVRHLIEILAEELGGLDLVNFGVRPSTLGEPSLLVADTKILHETIGFTPRYGLESGLKSTADWWRNHVS</sequence>
<reference evidence="2" key="2">
    <citation type="submission" date="2021-08" db="EMBL/GenBank/DDBJ databases">
        <authorList>
            <person name="Tani A."/>
            <person name="Ola A."/>
            <person name="Ogura Y."/>
            <person name="Katsura K."/>
            <person name="Hayashi T."/>
        </authorList>
    </citation>
    <scope>NUCLEOTIDE SEQUENCE</scope>
    <source>
        <strain evidence="2">NBRC 15686</strain>
    </source>
</reference>
<dbReference type="EMBL" id="BPRC01000006">
    <property type="protein sequence ID" value="GJE65048.1"/>
    <property type="molecule type" value="Genomic_DNA"/>
</dbReference>
<dbReference type="PANTHER" id="PTHR43245:SF13">
    <property type="entry name" value="UDP-D-APIOSE_UDP-D-XYLOSE SYNTHASE 2"/>
    <property type="match status" value="1"/>
</dbReference>
<protein>
    <submittedName>
        <fullName evidence="2">GDP-6-deoxy-D-mannose reductase</fullName>
    </submittedName>
</protein>
<dbReference type="RefSeq" id="WP_238224495.1">
    <property type="nucleotide sequence ID" value="NZ_BAAADH010000069.1"/>
</dbReference>
<evidence type="ECO:0000313" key="3">
    <source>
        <dbReference type="Proteomes" id="UP001055039"/>
    </source>
</evidence>
<evidence type="ECO:0000313" key="2">
    <source>
        <dbReference type="EMBL" id="GJE65048.1"/>
    </source>
</evidence>
<evidence type="ECO:0000259" key="1">
    <source>
        <dbReference type="Pfam" id="PF01370"/>
    </source>
</evidence>
<reference evidence="2" key="1">
    <citation type="journal article" date="2021" name="Front. Microbiol.">
        <title>Comprehensive Comparative Genomics and Phenotyping of Methylobacterium Species.</title>
        <authorList>
            <person name="Alessa O."/>
            <person name="Ogura Y."/>
            <person name="Fujitani Y."/>
            <person name="Takami H."/>
            <person name="Hayashi T."/>
            <person name="Sahin N."/>
            <person name="Tani A."/>
        </authorList>
    </citation>
    <scope>NUCLEOTIDE SEQUENCE</scope>
    <source>
        <strain evidence="2">NBRC 15686</strain>
    </source>
</reference>
<dbReference type="PANTHER" id="PTHR43245">
    <property type="entry name" value="BIFUNCTIONAL POLYMYXIN RESISTANCE PROTEIN ARNA"/>
    <property type="match status" value="1"/>
</dbReference>
<comment type="caution">
    <text evidence="2">The sequence shown here is derived from an EMBL/GenBank/DDBJ whole genome shotgun (WGS) entry which is preliminary data.</text>
</comment>
<dbReference type="Gene3D" id="3.40.50.720">
    <property type="entry name" value="NAD(P)-binding Rossmann-like Domain"/>
    <property type="match status" value="1"/>
</dbReference>
<keyword evidence="3" id="KW-1185">Reference proteome</keyword>
<dbReference type="InterPro" id="IPR050177">
    <property type="entry name" value="Lipid_A_modif_metabolic_enz"/>
</dbReference>
<dbReference type="SUPFAM" id="SSF51735">
    <property type="entry name" value="NAD(P)-binding Rossmann-fold domains"/>
    <property type="match status" value="1"/>
</dbReference>
<organism evidence="2 3">
    <name type="scientific">Methylorubrum aminovorans</name>
    <dbReference type="NCBI Taxonomy" id="269069"/>
    <lineage>
        <taxon>Bacteria</taxon>
        <taxon>Pseudomonadati</taxon>
        <taxon>Pseudomonadota</taxon>
        <taxon>Alphaproteobacteria</taxon>
        <taxon>Hyphomicrobiales</taxon>
        <taxon>Methylobacteriaceae</taxon>
        <taxon>Methylorubrum</taxon>
    </lineage>
</organism>
<accession>A0ABQ4UEX2</accession>
<dbReference type="InterPro" id="IPR036291">
    <property type="entry name" value="NAD(P)-bd_dom_sf"/>
</dbReference>
<dbReference type="Proteomes" id="UP001055039">
    <property type="component" value="Unassembled WGS sequence"/>
</dbReference>
<dbReference type="Pfam" id="PF01370">
    <property type="entry name" value="Epimerase"/>
    <property type="match status" value="1"/>
</dbReference>
<dbReference type="InterPro" id="IPR001509">
    <property type="entry name" value="Epimerase_deHydtase"/>
</dbReference>
<gene>
    <name evidence="2" type="primary">rmd_1</name>
    <name evidence="2" type="ORF">LNAOJCKE_2256</name>
</gene>
<name>A0ABQ4UEX2_9HYPH</name>